<keyword evidence="2" id="KW-0472">Membrane</keyword>
<keyword evidence="4" id="KW-1185">Reference proteome</keyword>
<name>A0A4Q9GW40_9MICO</name>
<organism evidence="3 4">
    <name type="scientific">Glaciihabitans arcticus</name>
    <dbReference type="NCBI Taxonomy" id="2668039"/>
    <lineage>
        <taxon>Bacteria</taxon>
        <taxon>Bacillati</taxon>
        <taxon>Actinomycetota</taxon>
        <taxon>Actinomycetes</taxon>
        <taxon>Micrococcales</taxon>
        <taxon>Microbacteriaceae</taxon>
        <taxon>Glaciihabitans</taxon>
    </lineage>
</organism>
<dbReference type="EMBL" id="SISG01000001">
    <property type="protein sequence ID" value="TBN56420.1"/>
    <property type="molecule type" value="Genomic_DNA"/>
</dbReference>
<evidence type="ECO:0000313" key="4">
    <source>
        <dbReference type="Proteomes" id="UP000294194"/>
    </source>
</evidence>
<keyword evidence="2" id="KW-1133">Transmembrane helix</keyword>
<protein>
    <submittedName>
        <fullName evidence="3">Uncharacterized protein</fullName>
    </submittedName>
</protein>
<evidence type="ECO:0000313" key="3">
    <source>
        <dbReference type="EMBL" id="TBN56420.1"/>
    </source>
</evidence>
<reference evidence="4" key="1">
    <citation type="submission" date="2019-02" db="EMBL/GenBank/DDBJ databases">
        <title>Glaciihabitans arcticus sp. nov., a psychrotolerant bacterium isolated from polar soil.</title>
        <authorList>
            <person name="Dahal R.H."/>
        </authorList>
    </citation>
    <scope>NUCLEOTIDE SEQUENCE [LARGE SCALE GENOMIC DNA]</scope>
    <source>
        <strain evidence="4">RP-3-7</strain>
    </source>
</reference>
<dbReference type="AlphaFoldDB" id="A0A4Q9GW40"/>
<dbReference type="RefSeq" id="WP_130980530.1">
    <property type="nucleotide sequence ID" value="NZ_SISG01000001.1"/>
</dbReference>
<dbReference type="Proteomes" id="UP000294194">
    <property type="component" value="Unassembled WGS sequence"/>
</dbReference>
<evidence type="ECO:0000256" key="2">
    <source>
        <dbReference type="SAM" id="Phobius"/>
    </source>
</evidence>
<proteinExistence type="predicted"/>
<feature type="compositionally biased region" description="Pro residues" evidence="1">
    <location>
        <begin position="14"/>
        <end position="28"/>
    </location>
</feature>
<keyword evidence="2" id="KW-0812">Transmembrane</keyword>
<comment type="caution">
    <text evidence="3">The sequence shown here is derived from an EMBL/GenBank/DDBJ whole genome shotgun (WGS) entry which is preliminary data.</text>
</comment>
<feature type="region of interest" description="Disordered" evidence="1">
    <location>
        <begin position="1"/>
        <end position="67"/>
    </location>
</feature>
<accession>A0A4Q9GW40</accession>
<gene>
    <name evidence="3" type="ORF">EYE40_02840</name>
</gene>
<sequence>MADDTDNTTGYTHGPPPIPVPPSAPTPVAPKSRKKTPPSEPVPDATAPALEPPRPSRLLATPLEQQPPTYWEAPIEEPEPSIWEQPAPTPAPAYTQAPPPVVPPGKQPWGVIISLGALALAIIGAIIFVAATGSLERADIRADDPDPAPSGAYGGYTPTAPPAAPGITGADGAVVYTGTGDAIVDLELPGGTDSIAVATLSYVGESGFFVAGADESGALVRTVAHSRGDYAGTVLVNAEFEDPINRFSVQGSGDWTITLRDLDTLPTIGPEGASGTSDTVFWYEGPAGTVALDHAGDSNFVIWSFGDNTDLVVNEVGDYSGTADWPAGRSLIELGADGTWSVSFK</sequence>
<evidence type="ECO:0000256" key="1">
    <source>
        <dbReference type="SAM" id="MobiDB-lite"/>
    </source>
</evidence>
<feature type="transmembrane region" description="Helical" evidence="2">
    <location>
        <begin position="109"/>
        <end position="131"/>
    </location>
</feature>